<keyword evidence="7" id="KW-1185">Reference proteome</keyword>
<proteinExistence type="predicted"/>
<dbReference type="SUPFAM" id="SSF56059">
    <property type="entry name" value="Glutathione synthetase ATP-binding domain-like"/>
    <property type="match status" value="1"/>
</dbReference>
<reference evidence="6 7" key="1">
    <citation type="submission" date="2016-11" db="EMBL/GenBank/DDBJ databases">
        <title>Description of two novel members of the family Erysipelotrichaceae: Ileibacterium lipovorans gen. nov., sp. nov. and Dubosiella newyorkensis, gen. nov., sp. nov.</title>
        <authorList>
            <person name="Cox L.M."/>
            <person name="Sohn J."/>
            <person name="Tyrrell K.L."/>
            <person name="Citron D.M."/>
            <person name="Lawson P.A."/>
            <person name="Patel N.B."/>
            <person name="Iizumi T."/>
            <person name="Perez-Perez G.I."/>
            <person name="Goldstein E.J."/>
            <person name="Blaser M.J."/>
        </authorList>
    </citation>
    <scope>NUCLEOTIDE SEQUENCE [LARGE SCALE GENOMIC DNA]</scope>
    <source>
        <strain evidence="6 7">NYU-BL-A3</strain>
    </source>
</reference>
<dbReference type="GO" id="GO:0046872">
    <property type="term" value="F:metal ion binding"/>
    <property type="evidence" value="ECO:0007669"/>
    <property type="project" value="InterPro"/>
</dbReference>
<sequence>MKKKIAIIGASYLQEPLIQKAKNIGLETHVFAWEVGDPGETLADYFYPISIIEKEQITEICNNLKIDGICTIASDLAVKTVNYVANRLGLPGNSLESTQLSTDKVRMREIFNKNSDPSCKSRVVFPEDNPLNKIEATHSWPLIIKPSDRSGSRGIYLANTESEIIEGVNAARQESFNQVVLIEDYVLGDEYSVEYISQNGKHHFLTATKKLTTGAPHFIEKGHIQPSGLSVQMIEKVKKVVEHALNSLDIKQGASHTEIKIYKDDITIIEIGARMGGDCIGSHLVPLTTGYDYCRMVIECALNWPISMDIHEHHQSAEVHFIMDDKELLNFKKTLQVENNVTAIPYLRSSQHEEVKDSSTRLGCYIIANN</sequence>
<dbReference type="PANTHER" id="PTHR43585">
    <property type="entry name" value="FUMIPYRROLE BIOSYNTHESIS PROTEIN C"/>
    <property type="match status" value="1"/>
</dbReference>
<dbReference type="RefSeq" id="WP_075820767.1">
    <property type="nucleotide sequence ID" value="NZ_CAPFLH010000088.1"/>
</dbReference>
<dbReference type="InterPro" id="IPR011761">
    <property type="entry name" value="ATP-grasp"/>
</dbReference>
<keyword evidence="2 4" id="KW-0547">Nucleotide-binding</keyword>
<evidence type="ECO:0000256" key="1">
    <source>
        <dbReference type="ARBA" id="ARBA00022598"/>
    </source>
</evidence>
<dbReference type="Proteomes" id="UP000186341">
    <property type="component" value="Unassembled WGS sequence"/>
</dbReference>
<dbReference type="Gene3D" id="3.40.50.20">
    <property type="match status" value="1"/>
</dbReference>
<dbReference type="InterPro" id="IPR052032">
    <property type="entry name" value="ATP-dep_AA_Ligase"/>
</dbReference>
<dbReference type="Gene3D" id="3.30.470.20">
    <property type="entry name" value="ATP-grasp fold, B domain"/>
    <property type="match status" value="1"/>
</dbReference>
<keyword evidence="1" id="KW-0436">Ligase</keyword>
<feature type="domain" description="ATP-grasp" evidence="5">
    <location>
        <begin position="108"/>
        <end position="302"/>
    </location>
</feature>
<gene>
    <name evidence="6" type="ORF">BO222_10485</name>
</gene>
<dbReference type="GeneID" id="82203577"/>
<dbReference type="Pfam" id="PF13535">
    <property type="entry name" value="ATP-grasp_4"/>
    <property type="match status" value="1"/>
</dbReference>
<dbReference type="AlphaFoldDB" id="A0A1U7NDU3"/>
<keyword evidence="3 4" id="KW-0067">ATP-binding</keyword>
<evidence type="ECO:0000256" key="2">
    <source>
        <dbReference type="ARBA" id="ARBA00022741"/>
    </source>
</evidence>
<evidence type="ECO:0000313" key="6">
    <source>
        <dbReference type="EMBL" id="OLU37526.1"/>
    </source>
</evidence>
<name>A0A1U7NDU3_9FIRM</name>
<evidence type="ECO:0000256" key="4">
    <source>
        <dbReference type="PROSITE-ProRule" id="PRU00409"/>
    </source>
</evidence>
<dbReference type="OrthoDB" id="9803907at2"/>
<dbReference type="PROSITE" id="PS50975">
    <property type="entry name" value="ATP_GRASP"/>
    <property type="match status" value="1"/>
</dbReference>
<comment type="caution">
    <text evidence="6">The sequence shown here is derived from an EMBL/GenBank/DDBJ whole genome shotgun (WGS) entry which is preliminary data.</text>
</comment>
<accession>A0A1U7NDU3</accession>
<evidence type="ECO:0000313" key="7">
    <source>
        <dbReference type="Proteomes" id="UP000186341"/>
    </source>
</evidence>
<organism evidence="6 7">
    <name type="scientific">Ileibacterium valens</name>
    <dbReference type="NCBI Taxonomy" id="1862668"/>
    <lineage>
        <taxon>Bacteria</taxon>
        <taxon>Bacillati</taxon>
        <taxon>Bacillota</taxon>
        <taxon>Erysipelotrichia</taxon>
        <taxon>Erysipelotrichales</taxon>
        <taxon>Erysipelotrichaceae</taxon>
        <taxon>Ileibacterium</taxon>
    </lineage>
</organism>
<evidence type="ECO:0000256" key="3">
    <source>
        <dbReference type="ARBA" id="ARBA00022840"/>
    </source>
</evidence>
<evidence type="ECO:0000259" key="5">
    <source>
        <dbReference type="PROSITE" id="PS50975"/>
    </source>
</evidence>
<dbReference type="GO" id="GO:0016874">
    <property type="term" value="F:ligase activity"/>
    <property type="evidence" value="ECO:0007669"/>
    <property type="project" value="UniProtKB-KW"/>
</dbReference>
<dbReference type="InterPro" id="IPR013815">
    <property type="entry name" value="ATP_grasp_subdomain_1"/>
</dbReference>
<dbReference type="PANTHER" id="PTHR43585:SF2">
    <property type="entry name" value="ATP-GRASP ENZYME FSQD"/>
    <property type="match status" value="1"/>
</dbReference>
<dbReference type="Gene3D" id="3.30.1490.20">
    <property type="entry name" value="ATP-grasp fold, A domain"/>
    <property type="match status" value="1"/>
</dbReference>
<dbReference type="GO" id="GO:0005524">
    <property type="term" value="F:ATP binding"/>
    <property type="evidence" value="ECO:0007669"/>
    <property type="project" value="UniProtKB-UniRule"/>
</dbReference>
<protein>
    <recommendedName>
        <fullName evidence="5">ATP-grasp domain-containing protein</fullName>
    </recommendedName>
</protein>
<dbReference type="EMBL" id="MPJW01000199">
    <property type="protein sequence ID" value="OLU37526.1"/>
    <property type="molecule type" value="Genomic_DNA"/>
</dbReference>